<keyword evidence="2" id="KW-0813">Transport</keyword>
<evidence type="ECO:0000313" key="7">
    <source>
        <dbReference type="EMBL" id="MDM5147422.1"/>
    </source>
</evidence>
<evidence type="ECO:0000256" key="5">
    <source>
        <dbReference type="ARBA" id="ARBA00023136"/>
    </source>
</evidence>
<keyword evidence="8" id="KW-1185">Reference proteome</keyword>
<dbReference type="InterPro" id="IPR050835">
    <property type="entry name" value="ABC_transporter_sub-D"/>
</dbReference>
<organism evidence="7 8">
    <name type="scientific">Candidatus Doriopsillibacter californiensis</name>
    <dbReference type="NCBI Taxonomy" id="2970740"/>
    <lineage>
        <taxon>Bacteria</taxon>
        <taxon>Pseudomonadati</taxon>
        <taxon>Pseudomonadota</taxon>
        <taxon>Gammaproteobacteria</taxon>
        <taxon>Candidatus Tethybacterales</taxon>
        <taxon>Candidatus Persebacteraceae</taxon>
        <taxon>Candidatus Doriopsillibacter</taxon>
    </lineage>
</organism>
<evidence type="ECO:0000256" key="6">
    <source>
        <dbReference type="SAM" id="Phobius"/>
    </source>
</evidence>
<sequence>MIKSFFCSKQWALWAWGGLFLLCATIVLEVRVLVWINGWYREVWDFLQTPDPDIAAAVMSADTVWDDELTAKVQQALDKFWGLIGEFCIIVFPFVVLLAFSSFFTKHYAFRWRQAITFAYFPLWKNIGKDIEGASQRLQQDPERFARIVEHLGLGVFRSVLTLIAFVPILWSVSEEIMEKFQSAAGLQNAPFSLPFFEWTATTPASLMMVAIGLAIGGTGLSFLIGAKLPNLEYNNQRVEARFRKRLVYSEDDKIFADVPSLVELFTGLRFNYFRLYLHYSYFALWAALFAQFIVITDLVLIGSGVVLGIITFGFLQQIFHAFGKVTDSLTYFVDNWTTVTELMSIVKRLREFERNIGYTGKPPENAEPVQTIR</sequence>
<dbReference type="SUPFAM" id="SSF90123">
    <property type="entry name" value="ABC transporter transmembrane region"/>
    <property type="match status" value="1"/>
</dbReference>
<dbReference type="EMBL" id="JANQAO010000002">
    <property type="protein sequence ID" value="MDM5147422.1"/>
    <property type="molecule type" value="Genomic_DNA"/>
</dbReference>
<feature type="transmembrane region" description="Helical" evidence="6">
    <location>
        <begin position="301"/>
        <end position="320"/>
    </location>
</feature>
<keyword evidence="5 6" id="KW-0472">Membrane</keyword>
<evidence type="ECO:0000256" key="2">
    <source>
        <dbReference type="ARBA" id="ARBA00022448"/>
    </source>
</evidence>
<keyword evidence="4 6" id="KW-1133">Transmembrane helix</keyword>
<reference evidence="7" key="1">
    <citation type="submission" date="2022-08" db="EMBL/GenBank/DDBJ databases">
        <authorList>
            <person name="Dzunkova M."/>
            <person name="La Clair J."/>
            <person name="Tyml T."/>
            <person name="Doud D."/>
            <person name="Schulz F."/>
            <person name="Piquer S."/>
            <person name="Porcel Sanchis D."/>
            <person name="Osborn A."/>
            <person name="Robinson D."/>
            <person name="Louie K.B."/>
            <person name="Bowen B.P."/>
            <person name="Bowers R."/>
            <person name="Lee J."/>
            <person name="Arnau Llombart V."/>
            <person name="Diaz Villanueva W."/>
            <person name="Gosliner T."/>
            <person name="Northen T."/>
            <person name="Cheng J.-F."/>
            <person name="Burkart M.D."/>
            <person name="Woyke T."/>
        </authorList>
    </citation>
    <scope>NUCLEOTIDE SEQUENCE</scope>
    <source>
        <strain evidence="7">Df01</strain>
    </source>
</reference>
<gene>
    <name evidence="7" type="ORF">NQX30_03430</name>
</gene>
<dbReference type="InterPro" id="IPR009248">
    <property type="entry name" value="SbmA_BacA"/>
</dbReference>
<dbReference type="NCBIfam" id="NF009036">
    <property type="entry name" value="PRK12369.1"/>
    <property type="match status" value="1"/>
</dbReference>
<dbReference type="PANTHER" id="PTHR11384">
    <property type="entry name" value="ATP-BINDING CASSETTE, SUB-FAMILY D MEMBER"/>
    <property type="match status" value="1"/>
</dbReference>
<comment type="caution">
    <text evidence="7">The sequence shown here is derived from an EMBL/GenBank/DDBJ whole genome shotgun (WGS) entry which is preliminary data.</text>
</comment>
<feature type="transmembrane region" description="Helical" evidence="6">
    <location>
        <begin position="152"/>
        <end position="171"/>
    </location>
</feature>
<feature type="transmembrane region" description="Helical" evidence="6">
    <location>
        <begin position="80"/>
        <end position="104"/>
    </location>
</feature>
<dbReference type="PANTHER" id="PTHR11384:SF59">
    <property type="entry name" value="LYSOSOMAL COBALAMIN TRANSPORTER ABCD4"/>
    <property type="match status" value="1"/>
</dbReference>
<proteinExistence type="predicted"/>
<keyword evidence="3 6" id="KW-0812">Transmembrane</keyword>
<evidence type="ECO:0000256" key="4">
    <source>
        <dbReference type="ARBA" id="ARBA00022989"/>
    </source>
</evidence>
<evidence type="ECO:0000313" key="8">
    <source>
        <dbReference type="Proteomes" id="UP001168167"/>
    </source>
</evidence>
<dbReference type="InterPro" id="IPR036640">
    <property type="entry name" value="ABC1_TM_sf"/>
</dbReference>
<name>A0ABT7QL40_9GAMM</name>
<evidence type="ECO:0000256" key="1">
    <source>
        <dbReference type="ARBA" id="ARBA00004651"/>
    </source>
</evidence>
<evidence type="ECO:0000256" key="3">
    <source>
        <dbReference type="ARBA" id="ARBA00022692"/>
    </source>
</evidence>
<comment type="subcellular location">
    <subcellularLocation>
        <location evidence="1">Cell membrane</location>
        <topology evidence="1">Multi-pass membrane protein</topology>
    </subcellularLocation>
</comment>
<feature type="transmembrane region" description="Helical" evidence="6">
    <location>
        <begin position="205"/>
        <end position="227"/>
    </location>
</feature>
<accession>A0ABT7QL40</accession>
<dbReference type="Proteomes" id="UP001168167">
    <property type="component" value="Unassembled WGS sequence"/>
</dbReference>
<feature type="transmembrane region" description="Helical" evidence="6">
    <location>
        <begin position="12"/>
        <end position="36"/>
    </location>
</feature>
<reference evidence="7" key="2">
    <citation type="journal article" date="2023" name="Microbiome">
        <title>Synthase-selected sorting approach identifies a beta-lactone synthase in a nudibranch symbiotic bacterium.</title>
        <authorList>
            <person name="Dzunkova M."/>
            <person name="La Clair J.J."/>
            <person name="Tyml T."/>
            <person name="Doud D."/>
            <person name="Schulz F."/>
            <person name="Piquer-Esteban S."/>
            <person name="Porcel Sanchis D."/>
            <person name="Osborn A."/>
            <person name="Robinson D."/>
            <person name="Louie K.B."/>
            <person name="Bowen B.P."/>
            <person name="Bowers R.M."/>
            <person name="Lee J."/>
            <person name="Arnau V."/>
            <person name="Diaz-Villanueva W."/>
            <person name="Stepanauskas R."/>
            <person name="Gosliner T."/>
            <person name="Date S.V."/>
            <person name="Northen T.R."/>
            <person name="Cheng J.F."/>
            <person name="Burkart M.D."/>
            <person name="Woyke T."/>
        </authorList>
    </citation>
    <scope>NUCLEOTIDE SEQUENCE</scope>
    <source>
        <strain evidence="7">Df01</strain>
    </source>
</reference>
<dbReference type="Pfam" id="PF05992">
    <property type="entry name" value="SbmA_BacA"/>
    <property type="match status" value="1"/>
</dbReference>
<feature type="transmembrane region" description="Helical" evidence="6">
    <location>
        <begin position="276"/>
        <end position="295"/>
    </location>
</feature>
<protein>
    <submittedName>
        <fullName evidence="7">Transporter</fullName>
    </submittedName>
</protein>